<feature type="compositionally biased region" description="Gly residues" evidence="1">
    <location>
        <begin position="131"/>
        <end position="141"/>
    </location>
</feature>
<feature type="region of interest" description="Disordered" evidence="1">
    <location>
        <begin position="110"/>
        <end position="141"/>
    </location>
</feature>
<protein>
    <submittedName>
        <fullName evidence="2">Uncharacterized protein</fullName>
    </submittedName>
</protein>
<proteinExistence type="predicted"/>
<accession>A0ABQ7FCL3</accession>
<sequence length="141" mass="14500">MQVQIVVDGTDGDQSLTSLYRWLLQDPEVTRDAVVLPVADRPGAGEMGGAFEVLNAVLTHAVALGGLAVSCAAWRASRPRAPVIRIERDGVTVTVEDGSPDTVRRVVEALDGPEPRAAPEEDGAAADGAHGAVGGPGQGPE</sequence>
<dbReference type="RefSeq" id="WP_156207252.1">
    <property type="nucleotide sequence ID" value="NZ_WHPN01000372.1"/>
</dbReference>
<dbReference type="InterPro" id="IPR045428">
    <property type="entry name" value="EACC1"/>
</dbReference>
<dbReference type="Proteomes" id="UP000621266">
    <property type="component" value="Unassembled WGS sequence"/>
</dbReference>
<feature type="compositionally biased region" description="Basic and acidic residues" evidence="1">
    <location>
        <begin position="110"/>
        <end position="119"/>
    </location>
</feature>
<evidence type="ECO:0000256" key="1">
    <source>
        <dbReference type="SAM" id="MobiDB-lite"/>
    </source>
</evidence>
<gene>
    <name evidence="2" type="ORF">GCU69_25310</name>
</gene>
<organism evidence="2 3">
    <name type="scientific">Streptomyces lycii</name>
    <dbReference type="NCBI Taxonomy" id="2654337"/>
    <lineage>
        <taxon>Bacteria</taxon>
        <taxon>Bacillati</taxon>
        <taxon>Actinomycetota</taxon>
        <taxon>Actinomycetes</taxon>
        <taxon>Kitasatosporales</taxon>
        <taxon>Streptomycetaceae</taxon>
        <taxon>Streptomyces</taxon>
    </lineage>
</organism>
<keyword evidence="3" id="KW-1185">Reference proteome</keyword>
<name>A0ABQ7FCL3_9ACTN</name>
<dbReference type="Pfam" id="PF19953">
    <property type="entry name" value="EACC1"/>
    <property type="match status" value="1"/>
</dbReference>
<reference evidence="2 3" key="1">
    <citation type="submission" date="2019-10" db="EMBL/GenBank/DDBJ databases">
        <title>Streptomyces tenebrisbrunneis sp.nov., an endogenous actinomycete isolated from of Lycium ruthenicum.</title>
        <authorList>
            <person name="Ma L."/>
        </authorList>
    </citation>
    <scope>NUCLEOTIDE SEQUENCE [LARGE SCALE GENOMIC DNA]</scope>
    <source>
        <strain evidence="2 3">TRM 66187</strain>
    </source>
</reference>
<evidence type="ECO:0000313" key="3">
    <source>
        <dbReference type="Proteomes" id="UP000621266"/>
    </source>
</evidence>
<evidence type="ECO:0000313" key="2">
    <source>
        <dbReference type="EMBL" id="KAF4406390.1"/>
    </source>
</evidence>
<dbReference type="EMBL" id="WHPN01000372">
    <property type="protein sequence ID" value="KAF4406390.1"/>
    <property type="molecule type" value="Genomic_DNA"/>
</dbReference>
<comment type="caution">
    <text evidence="2">The sequence shown here is derived from an EMBL/GenBank/DDBJ whole genome shotgun (WGS) entry which is preliminary data.</text>
</comment>